<feature type="transmembrane region" description="Helical" evidence="10">
    <location>
        <begin position="139"/>
        <end position="162"/>
    </location>
</feature>
<evidence type="ECO:0000256" key="4">
    <source>
        <dbReference type="ARBA" id="ARBA00022679"/>
    </source>
</evidence>
<name>A0A6P1D7E9_9NOCA</name>
<evidence type="ECO:0000256" key="6">
    <source>
        <dbReference type="ARBA" id="ARBA00022777"/>
    </source>
</evidence>
<evidence type="ECO:0000256" key="9">
    <source>
        <dbReference type="SAM" id="MobiDB-lite"/>
    </source>
</evidence>
<keyword evidence="4" id="KW-0808">Transferase</keyword>
<proteinExistence type="predicted"/>
<accession>A0A6P1D7E9</accession>
<dbReference type="AlphaFoldDB" id="A0A6P1D7E9"/>
<keyword evidence="10" id="KW-1133">Transmembrane helix</keyword>
<evidence type="ECO:0000256" key="10">
    <source>
        <dbReference type="SAM" id="Phobius"/>
    </source>
</evidence>
<feature type="domain" description="Signal transduction histidine kinase subgroup 3 dimerisation and phosphoacceptor" evidence="12">
    <location>
        <begin position="182"/>
        <end position="247"/>
    </location>
</feature>
<evidence type="ECO:0000256" key="7">
    <source>
        <dbReference type="ARBA" id="ARBA00022840"/>
    </source>
</evidence>
<keyword evidence="10" id="KW-0472">Membrane</keyword>
<comment type="catalytic activity">
    <reaction evidence="1">
        <text>ATP + protein L-histidine = ADP + protein N-phospho-L-histidine.</text>
        <dbReference type="EC" id="2.7.13.3"/>
    </reaction>
</comment>
<dbReference type="Pfam" id="PF02518">
    <property type="entry name" value="HATPase_c"/>
    <property type="match status" value="1"/>
</dbReference>
<evidence type="ECO:0000256" key="5">
    <source>
        <dbReference type="ARBA" id="ARBA00022741"/>
    </source>
</evidence>
<protein>
    <recommendedName>
        <fullName evidence="2">histidine kinase</fullName>
        <ecNumber evidence="2">2.7.13.3</ecNumber>
    </recommendedName>
</protein>
<dbReference type="GO" id="GO:0046983">
    <property type="term" value="F:protein dimerization activity"/>
    <property type="evidence" value="ECO:0007669"/>
    <property type="project" value="InterPro"/>
</dbReference>
<dbReference type="Proteomes" id="UP000468928">
    <property type="component" value="Unassembled WGS sequence"/>
</dbReference>
<dbReference type="PANTHER" id="PTHR24421:SF10">
    <property type="entry name" value="NITRATE_NITRITE SENSOR PROTEIN NARQ"/>
    <property type="match status" value="1"/>
</dbReference>
<evidence type="ECO:0000313" key="14">
    <source>
        <dbReference type="Proteomes" id="UP000468928"/>
    </source>
</evidence>
<dbReference type="InterPro" id="IPR036890">
    <property type="entry name" value="HATPase_C_sf"/>
</dbReference>
<gene>
    <name evidence="13" type="ORF">GV789_06725</name>
</gene>
<dbReference type="EC" id="2.7.13.3" evidence="2"/>
<evidence type="ECO:0000259" key="12">
    <source>
        <dbReference type="Pfam" id="PF07730"/>
    </source>
</evidence>
<evidence type="ECO:0000313" key="13">
    <source>
        <dbReference type="EMBL" id="NEW44152.1"/>
    </source>
</evidence>
<dbReference type="PANTHER" id="PTHR24421">
    <property type="entry name" value="NITRATE/NITRITE SENSOR PROTEIN NARX-RELATED"/>
    <property type="match status" value="1"/>
</dbReference>
<dbReference type="Pfam" id="PF07730">
    <property type="entry name" value="HisKA_3"/>
    <property type="match status" value="1"/>
</dbReference>
<evidence type="ECO:0000256" key="2">
    <source>
        <dbReference type="ARBA" id="ARBA00012438"/>
    </source>
</evidence>
<dbReference type="GO" id="GO:0005524">
    <property type="term" value="F:ATP binding"/>
    <property type="evidence" value="ECO:0007669"/>
    <property type="project" value="UniProtKB-KW"/>
</dbReference>
<feature type="region of interest" description="Disordered" evidence="9">
    <location>
        <begin position="363"/>
        <end position="385"/>
    </location>
</feature>
<dbReference type="GO" id="GO:0016020">
    <property type="term" value="C:membrane"/>
    <property type="evidence" value="ECO:0007669"/>
    <property type="project" value="InterPro"/>
</dbReference>
<dbReference type="Gene3D" id="3.30.565.10">
    <property type="entry name" value="Histidine kinase-like ATPase, C-terminal domain"/>
    <property type="match status" value="1"/>
</dbReference>
<dbReference type="InterPro" id="IPR050482">
    <property type="entry name" value="Sensor_HK_TwoCompSys"/>
</dbReference>
<feature type="transmembrane region" description="Helical" evidence="10">
    <location>
        <begin position="89"/>
        <end position="107"/>
    </location>
</feature>
<evidence type="ECO:0000256" key="8">
    <source>
        <dbReference type="ARBA" id="ARBA00023012"/>
    </source>
</evidence>
<keyword evidence="3" id="KW-0597">Phosphoprotein</keyword>
<dbReference type="InterPro" id="IPR011712">
    <property type="entry name" value="Sig_transdc_His_kin_sub3_dim/P"/>
</dbReference>
<feature type="region of interest" description="Disordered" evidence="9">
    <location>
        <begin position="330"/>
        <end position="349"/>
    </location>
</feature>
<sequence>MIIMNLRHLLAAAGILVPLVGAMLVPAPVIDVIAPVMACVTFGLVLATWPRSRGLVPLAAIATGSCSLVVTIVSLPAGRPAGEPMPEQALWILLEPPALMVFAYLPVRWSSPRAALGACVPALAIALSVQRYMPQGETAWAMIAGSLLWLLPGLAAGGVGLYQRHREDERRRAIADARREQRLDLASDLHDFVAHDVSEIVARAQAARMVLTAGDPRLDEAFTRIEQAGLRALASMDRTIHILRDPGEAAREPVGGIADLPAVAERFGDGRVEVRLDLGEVAGVPREPGAVAYRVVIEALTNIRRHAPTASEVDIRVGVRGGGLHLTVADDGDDAPGRAHRNHSGLGLPGLTERVESLRGTLTAGPRHPRGWTVDAHIPLEGKHP</sequence>
<dbReference type="EMBL" id="JAAGUZ010000013">
    <property type="protein sequence ID" value="NEW44152.1"/>
    <property type="molecule type" value="Genomic_DNA"/>
</dbReference>
<feature type="transmembrane region" description="Helical" evidence="10">
    <location>
        <begin position="56"/>
        <end position="77"/>
    </location>
</feature>
<keyword evidence="5" id="KW-0547">Nucleotide-binding</keyword>
<evidence type="ECO:0000256" key="1">
    <source>
        <dbReference type="ARBA" id="ARBA00000085"/>
    </source>
</evidence>
<feature type="transmembrane region" description="Helical" evidence="10">
    <location>
        <begin position="114"/>
        <end position="133"/>
    </location>
</feature>
<keyword evidence="8" id="KW-0902">Two-component regulatory system</keyword>
<keyword evidence="7" id="KW-0067">ATP-binding</keyword>
<dbReference type="SUPFAM" id="SSF55874">
    <property type="entry name" value="ATPase domain of HSP90 chaperone/DNA topoisomerase II/histidine kinase"/>
    <property type="match status" value="1"/>
</dbReference>
<dbReference type="CDD" id="cd16917">
    <property type="entry name" value="HATPase_UhpB-NarQ-NarX-like"/>
    <property type="match status" value="1"/>
</dbReference>
<feature type="transmembrane region" description="Helical" evidence="10">
    <location>
        <begin position="32"/>
        <end position="49"/>
    </location>
</feature>
<feature type="domain" description="Histidine kinase/HSP90-like ATPase" evidence="11">
    <location>
        <begin position="293"/>
        <end position="381"/>
    </location>
</feature>
<reference evidence="13 14" key="1">
    <citation type="submission" date="2020-01" db="EMBL/GenBank/DDBJ databases">
        <title>Genetics and antimicrobial susceptibilities of Nocardia species isolated from the soil; a comparison with species isolated from humans.</title>
        <authorList>
            <person name="Carrasco G."/>
            <person name="Monzon S."/>
            <person name="Sansegundo M."/>
            <person name="Garcia E."/>
            <person name="Garrido N."/>
            <person name="Medina M.J."/>
            <person name="Villalon P."/>
            <person name="Ramirez-Arocha A.C."/>
            <person name="Jimenez P."/>
            <person name="Cuesta I."/>
            <person name="Valdezate S."/>
        </authorList>
    </citation>
    <scope>NUCLEOTIDE SEQUENCE [LARGE SCALE GENOMIC DNA]</scope>
    <source>
        <strain evidence="13 14">CNM20110639</strain>
    </source>
</reference>
<organism evidence="13 14">
    <name type="scientific">Nocardia cyriacigeorgica</name>
    <dbReference type="NCBI Taxonomy" id="135487"/>
    <lineage>
        <taxon>Bacteria</taxon>
        <taxon>Bacillati</taxon>
        <taxon>Actinomycetota</taxon>
        <taxon>Actinomycetes</taxon>
        <taxon>Mycobacteriales</taxon>
        <taxon>Nocardiaceae</taxon>
        <taxon>Nocardia</taxon>
    </lineage>
</organism>
<comment type="caution">
    <text evidence="13">The sequence shown here is derived from an EMBL/GenBank/DDBJ whole genome shotgun (WGS) entry which is preliminary data.</text>
</comment>
<evidence type="ECO:0000259" key="11">
    <source>
        <dbReference type="Pfam" id="PF02518"/>
    </source>
</evidence>
<dbReference type="Gene3D" id="1.20.5.1930">
    <property type="match status" value="1"/>
</dbReference>
<keyword evidence="10" id="KW-0812">Transmembrane</keyword>
<evidence type="ECO:0000256" key="3">
    <source>
        <dbReference type="ARBA" id="ARBA00022553"/>
    </source>
</evidence>
<dbReference type="GO" id="GO:0000155">
    <property type="term" value="F:phosphorelay sensor kinase activity"/>
    <property type="evidence" value="ECO:0007669"/>
    <property type="project" value="InterPro"/>
</dbReference>
<keyword evidence="6 13" id="KW-0418">Kinase</keyword>
<dbReference type="InterPro" id="IPR003594">
    <property type="entry name" value="HATPase_dom"/>
</dbReference>